<proteinExistence type="predicted"/>
<evidence type="ECO:0000256" key="2">
    <source>
        <dbReference type="SAM" id="SignalP"/>
    </source>
</evidence>
<dbReference type="InterPro" id="IPR010297">
    <property type="entry name" value="DUF900_hydrolase"/>
</dbReference>
<evidence type="ECO:0000313" key="3">
    <source>
        <dbReference type="EMBL" id="GLT22298.1"/>
    </source>
</evidence>
<keyword evidence="4" id="KW-1185">Reference proteome</keyword>
<name>A0ABQ6F9P9_9RHOO</name>
<feature type="chain" id="PRO_5047283350" description="Alpha/beta fold hydrolase" evidence="2">
    <location>
        <begin position="23"/>
        <end position="482"/>
    </location>
</feature>
<dbReference type="EMBL" id="BSPX01000022">
    <property type="protein sequence ID" value="GLT22298.1"/>
    <property type="molecule type" value="Genomic_DNA"/>
</dbReference>
<dbReference type="RefSeq" id="WP_284187615.1">
    <property type="nucleotide sequence ID" value="NZ_BSPX01000022.1"/>
</dbReference>
<dbReference type="PANTHER" id="PTHR36513">
    <property type="entry name" value="ABC TRANSMEMBRANE TYPE-1 DOMAIN-CONTAINING PROTEIN"/>
    <property type="match status" value="1"/>
</dbReference>
<comment type="caution">
    <text evidence="3">The sequence shown here is derived from an EMBL/GenBank/DDBJ whole genome shotgun (WGS) entry which is preliminary data.</text>
</comment>
<feature type="region of interest" description="Disordered" evidence="1">
    <location>
        <begin position="116"/>
        <end position="146"/>
    </location>
</feature>
<evidence type="ECO:0008006" key="5">
    <source>
        <dbReference type="Google" id="ProtNLM"/>
    </source>
</evidence>
<dbReference type="Pfam" id="PF05990">
    <property type="entry name" value="DUF900"/>
    <property type="match status" value="1"/>
</dbReference>
<keyword evidence="2" id="KW-0732">Signal</keyword>
<accession>A0ABQ6F9P9</accession>
<feature type="signal peptide" evidence="2">
    <location>
        <begin position="1"/>
        <end position="22"/>
    </location>
</feature>
<evidence type="ECO:0000313" key="4">
    <source>
        <dbReference type="Proteomes" id="UP001157167"/>
    </source>
</evidence>
<dbReference type="Proteomes" id="UP001157167">
    <property type="component" value="Unassembled WGS sequence"/>
</dbReference>
<dbReference type="InterPro" id="IPR029058">
    <property type="entry name" value="AB_hydrolase_fold"/>
</dbReference>
<organism evidence="3 4">
    <name type="scientific">Zoogloea oryzae</name>
    <dbReference type="NCBI Taxonomy" id="310767"/>
    <lineage>
        <taxon>Bacteria</taxon>
        <taxon>Pseudomonadati</taxon>
        <taxon>Pseudomonadota</taxon>
        <taxon>Betaproteobacteria</taxon>
        <taxon>Rhodocyclales</taxon>
        <taxon>Zoogloeaceae</taxon>
        <taxon>Zoogloea</taxon>
    </lineage>
</organism>
<evidence type="ECO:0000256" key="1">
    <source>
        <dbReference type="SAM" id="MobiDB-lite"/>
    </source>
</evidence>
<dbReference type="SUPFAM" id="SSF53474">
    <property type="entry name" value="alpha/beta-Hydrolases"/>
    <property type="match status" value="1"/>
</dbReference>
<gene>
    <name evidence="3" type="ORF">GCM10007933_17570</name>
</gene>
<feature type="compositionally biased region" description="Low complexity" evidence="1">
    <location>
        <begin position="126"/>
        <end position="146"/>
    </location>
</feature>
<dbReference type="PANTHER" id="PTHR36513:SF1">
    <property type="entry name" value="TRANSMEMBRANE PROTEIN"/>
    <property type="match status" value="1"/>
</dbReference>
<dbReference type="Gene3D" id="3.40.50.1820">
    <property type="entry name" value="alpha/beta hydrolase"/>
    <property type="match status" value="1"/>
</dbReference>
<protein>
    <recommendedName>
        <fullName evidence="5">Alpha/beta fold hydrolase</fullName>
    </recommendedName>
</protein>
<sequence length="482" mass="53014">MRFGRVIVGCIASVALVAAAHAEEVRLCIRGKSFEPGREFLQTRQLKLKSEGPAAGDLLLTIAGRAVREKLWPELKPDEVQVAPFDEVLCGSEPAAELTLSYSPDDLAVIQIERSRGPGDQPRLSAVARGGAGQAAPPKGQPPGAAADVRRHDWLRVYFATTRQPTGATRAEEAFGGQPSNNVKFGAVDVSIPADHRWAKLESPSLLRLEWDVDPKRHVLLAPSVETMLARDWKAELARRAGAFDKGGVLLFVHGYNNSFAEAAKQAGQLAYDLAFPGPTVLFSWPSNGEFVAYTRDEERARTAWRQMADVLDHLTRLGPGVPVYVVAHSMGNRVLTQGLAELLRRRPGADRAFRQVVLASPDIGEEEFRQRWIYELNSANPPRFTLYASRQDIPVAVSAWLHGEKRLGSGGPDIAVLPPLDSVDASHITREWFGLGHSYFGDNETVMSDLFLVIHQGLSPGQRPRLARVKGSNGEYWEFKR</sequence>
<reference evidence="4" key="1">
    <citation type="journal article" date="2019" name="Int. J. Syst. Evol. Microbiol.">
        <title>The Global Catalogue of Microorganisms (GCM) 10K type strain sequencing project: providing services to taxonomists for standard genome sequencing and annotation.</title>
        <authorList>
            <consortium name="The Broad Institute Genomics Platform"/>
            <consortium name="The Broad Institute Genome Sequencing Center for Infectious Disease"/>
            <person name="Wu L."/>
            <person name="Ma J."/>
        </authorList>
    </citation>
    <scope>NUCLEOTIDE SEQUENCE [LARGE SCALE GENOMIC DNA]</scope>
    <source>
        <strain evidence="4">NBRC 102407</strain>
    </source>
</reference>